<dbReference type="Proteomes" id="UP000248044">
    <property type="component" value="Chromosome"/>
</dbReference>
<dbReference type="Pfam" id="PF23783">
    <property type="entry name" value="Zn_ribbon_TiaS"/>
    <property type="match status" value="1"/>
</dbReference>
<evidence type="ECO:0000256" key="4">
    <source>
        <dbReference type="ARBA" id="ARBA00022741"/>
    </source>
</evidence>
<dbReference type="PANTHER" id="PTHR40705:SF1">
    <property type="entry name" value="TRNA(ILE2) 2-AGMATINYLCYTIDINE SYNTHETASE TIAS"/>
    <property type="match status" value="1"/>
</dbReference>
<evidence type="ECO:0000256" key="5">
    <source>
        <dbReference type="ARBA" id="ARBA00022840"/>
    </source>
</evidence>
<dbReference type="Pfam" id="PF22641">
    <property type="entry name" value="TiaS_TCKD"/>
    <property type="match status" value="1"/>
</dbReference>
<feature type="domain" description="TiaS-like TCKD" evidence="8">
    <location>
        <begin position="5"/>
        <end position="138"/>
    </location>
</feature>
<dbReference type="InterPro" id="IPR013696">
    <property type="entry name" value="TiaS_FLD"/>
</dbReference>
<dbReference type="GO" id="GO:0016879">
    <property type="term" value="F:ligase activity, forming carbon-nitrogen bonds"/>
    <property type="evidence" value="ECO:0007669"/>
    <property type="project" value="UniProtKB-UniRule"/>
</dbReference>
<keyword evidence="5 6" id="KW-0067">ATP-binding</keyword>
<dbReference type="EC" id="6.3.4.22" evidence="6"/>
<evidence type="ECO:0000259" key="8">
    <source>
        <dbReference type="Pfam" id="PF22641"/>
    </source>
</evidence>
<dbReference type="PANTHER" id="PTHR40705">
    <property type="entry name" value="TRNA(ILE2) 2-AGMATINYLCYTIDINE SYNTHETASE TIAS"/>
    <property type="match status" value="1"/>
</dbReference>
<sequence>MRYSVGIDDHDSPIAGCTTHFSTILINYFIKNNIKLLDYPYLIRLNPNIPWKTRGNAAIKFSIEFNGTKKELADIIWEKSIDYVKNVSKGLEYNRKPGVAVIDYEKSDNLYNLYLKAVSDIIPRDLVIKYSEKIGAELRGYRGVIGSLAAIGFRGPITYELLTYRKRENWNRKREIDISSVKAFDELFFPKVFANMDYIKKKPLIISHGNDPVFYGIRGLDPNILIKGLETIKTNEKLDMAMIFKSNQATDVHIIKTGNRVYQTIKDSCIVDDIKVIRGGDVIIKCLNSATLICYKETGELNLATKNLMHGDIIEFVGSIKPSLEFGEIIEIERIHINSLVNSKFANPRCPKCNGSTESLGKNKGFRCKKCGNKFLGNKMIIRIPRNLSLGIYQARYYRHLTKPLFLEDLDNSFKYEYIMDFYIIYNSINNILYSN</sequence>
<dbReference type="InterPro" id="IPR024913">
    <property type="entry name" value="tRNA_Ile2__agm2C_synt"/>
</dbReference>
<dbReference type="EMBL" id="CP029289">
    <property type="protein sequence ID" value="AWR94473.1"/>
    <property type="molecule type" value="Genomic_DNA"/>
</dbReference>
<evidence type="ECO:0000256" key="1">
    <source>
        <dbReference type="ARBA" id="ARBA00022490"/>
    </source>
</evidence>
<dbReference type="InterPro" id="IPR055394">
    <property type="entry name" value="Zn_ribbon_TiaS"/>
</dbReference>
<keyword evidence="1 6" id="KW-0963">Cytoplasm</keyword>
<dbReference type="GO" id="GO:0005524">
    <property type="term" value="F:ATP binding"/>
    <property type="evidence" value="ECO:0007669"/>
    <property type="project" value="UniProtKB-KW"/>
</dbReference>
<evidence type="ECO:0000259" key="7">
    <source>
        <dbReference type="Pfam" id="PF08489"/>
    </source>
</evidence>
<comment type="catalytic activity">
    <reaction evidence="6">
        <text>cytidine(34) in tRNA(Ile2) + agmatine + ATP + H2O = 2-agmatinylcytidine(34) in tRNA(Ile2) + AMP + 2 phosphate + 2 H(+)</text>
        <dbReference type="Rhea" id="RHEA:43608"/>
        <dbReference type="Rhea" id="RHEA-COMP:10625"/>
        <dbReference type="Rhea" id="RHEA-COMP:10626"/>
        <dbReference type="ChEBI" id="CHEBI:15377"/>
        <dbReference type="ChEBI" id="CHEBI:15378"/>
        <dbReference type="ChEBI" id="CHEBI:30616"/>
        <dbReference type="ChEBI" id="CHEBI:43474"/>
        <dbReference type="ChEBI" id="CHEBI:58145"/>
        <dbReference type="ChEBI" id="CHEBI:82748"/>
        <dbReference type="ChEBI" id="CHEBI:83545"/>
        <dbReference type="ChEBI" id="CHEBI:456215"/>
        <dbReference type="EC" id="6.3.4.22"/>
    </reaction>
</comment>
<accession>A0A2U9IEK1</accession>
<dbReference type="KEGG" id="abri:DFR85_07565"/>
<dbReference type="Gene3D" id="2.40.50.1010">
    <property type="match status" value="1"/>
</dbReference>
<evidence type="ECO:0000256" key="3">
    <source>
        <dbReference type="ARBA" id="ARBA00022694"/>
    </source>
</evidence>
<organism evidence="10 11">
    <name type="scientific">Acidianus brierleyi</name>
    <dbReference type="NCBI Taxonomy" id="41673"/>
    <lineage>
        <taxon>Archaea</taxon>
        <taxon>Thermoproteota</taxon>
        <taxon>Thermoprotei</taxon>
        <taxon>Sulfolobales</taxon>
        <taxon>Sulfolobaceae</taxon>
        <taxon>Acidianus</taxon>
    </lineage>
</organism>
<dbReference type="GeneID" id="36832003"/>
<dbReference type="GO" id="GO:0005737">
    <property type="term" value="C:cytoplasm"/>
    <property type="evidence" value="ECO:0007669"/>
    <property type="project" value="UniProtKB-SubCell"/>
</dbReference>
<keyword evidence="2 6" id="KW-0436">Ligase</keyword>
<dbReference type="GO" id="GO:0002101">
    <property type="term" value="P:tRNA wobble cytosine modification"/>
    <property type="evidence" value="ECO:0007669"/>
    <property type="project" value="UniProtKB-UniRule"/>
</dbReference>
<feature type="domain" description="TiaS FLD" evidence="7">
    <location>
        <begin position="142"/>
        <end position="253"/>
    </location>
</feature>
<comment type="similarity">
    <text evidence="6">Belongs to the TiaS family.</text>
</comment>
<dbReference type="RefSeq" id="WP_110270354.1">
    <property type="nucleotide sequence ID" value="NZ_CP029289.2"/>
</dbReference>
<dbReference type="HAMAP" id="MF_01892">
    <property type="entry name" value="tRNA_Ile2_agm2C_synt"/>
    <property type="match status" value="1"/>
</dbReference>
<dbReference type="Gene3D" id="3.30.70.2200">
    <property type="match status" value="1"/>
</dbReference>
<proteinExistence type="inferred from homology"/>
<feature type="domain" description="TiaS C-terminal zinc ribbon" evidence="9">
    <location>
        <begin position="347"/>
        <end position="388"/>
    </location>
</feature>
<dbReference type="Pfam" id="PF08489">
    <property type="entry name" value="TiaS_FLD"/>
    <property type="match status" value="1"/>
</dbReference>
<gene>
    <name evidence="6" type="primary">tiaS</name>
    <name evidence="10" type="ORF">DFR85_07565</name>
</gene>
<keyword evidence="4 6" id="KW-0547">Nucleotide-binding</keyword>
<evidence type="ECO:0000313" key="11">
    <source>
        <dbReference type="Proteomes" id="UP000248044"/>
    </source>
</evidence>
<dbReference type="InterPro" id="IPR053870">
    <property type="entry name" value="TiaS-like_TCKD"/>
</dbReference>
<evidence type="ECO:0000256" key="6">
    <source>
        <dbReference type="HAMAP-Rule" id="MF_01892"/>
    </source>
</evidence>
<keyword evidence="11" id="KW-1185">Reference proteome</keyword>
<reference evidence="10 11" key="1">
    <citation type="submission" date="2018-05" db="EMBL/GenBank/DDBJ databases">
        <title>Complete Genome Sequences of Extremely Thermoacidophilic, Metal-Mobilizing Type-Strain Members of the Archaeal Family Sulfolobaceae: Acidianus brierleyi DSM-1651T, Acidianus sulfidivorans DSM-18786T, Metallosphaera hakonensis DSM-7519T, and Metallosphaera prunae DSM-10039T.</title>
        <authorList>
            <person name="Counts J.A."/>
            <person name="Kelly R.M."/>
        </authorList>
    </citation>
    <scope>NUCLEOTIDE SEQUENCE [LARGE SCALE GENOMIC DNA]</scope>
    <source>
        <strain evidence="10 11">DSM 1651</strain>
    </source>
</reference>
<comment type="function">
    <text evidence="6">ATP-dependent agmatine transferase that catalyzes the formation of 2-agmatinylcytidine (agm2C) at the wobble position (C34) of tRNA(Ile2), converting the codon specificity from AUG to AUA.</text>
</comment>
<comment type="subcellular location">
    <subcellularLocation>
        <location evidence="6">Cytoplasm</location>
    </subcellularLocation>
</comment>
<evidence type="ECO:0000259" key="9">
    <source>
        <dbReference type="Pfam" id="PF23783"/>
    </source>
</evidence>
<keyword evidence="3 6" id="KW-0819">tRNA processing</keyword>
<dbReference type="Gene3D" id="3.90.600.20">
    <property type="match status" value="1"/>
</dbReference>
<dbReference type="AlphaFoldDB" id="A0A2U9IEK1"/>
<evidence type="ECO:0000313" key="10">
    <source>
        <dbReference type="EMBL" id="AWR94473.1"/>
    </source>
</evidence>
<evidence type="ECO:0000256" key="2">
    <source>
        <dbReference type="ARBA" id="ARBA00022598"/>
    </source>
</evidence>
<name>A0A2U9IEK1_9CREN</name>
<protein>
    <recommendedName>
        <fullName evidence="6">tRNA(Ile2) 2-agmatinylcytidine synthetase TiaS</fullName>
        <shortName evidence="6">tRNA(Ile2)-agm2C synthetase</shortName>
        <ecNumber evidence="6">6.3.4.22</ecNumber>
    </recommendedName>
    <alternativeName>
        <fullName evidence="6">tRNA(Ile2) agmatidine synthetase</fullName>
    </alternativeName>
</protein>
<dbReference type="OrthoDB" id="39189at2157"/>